<organism evidence="1 2">
    <name type="scientific">Dryococelus australis</name>
    <dbReference type="NCBI Taxonomy" id="614101"/>
    <lineage>
        <taxon>Eukaryota</taxon>
        <taxon>Metazoa</taxon>
        <taxon>Ecdysozoa</taxon>
        <taxon>Arthropoda</taxon>
        <taxon>Hexapoda</taxon>
        <taxon>Insecta</taxon>
        <taxon>Pterygota</taxon>
        <taxon>Neoptera</taxon>
        <taxon>Polyneoptera</taxon>
        <taxon>Phasmatodea</taxon>
        <taxon>Verophasmatodea</taxon>
        <taxon>Anareolatae</taxon>
        <taxon>Phasmatidae</taxon>
        <taxon>Eurycanthinae</taxon>
        <taxon>Dryococelus</taxon>
    </lineage>
</organism>
<accession>A0ABQ9IPN9</accession>
<comment type="caution">
    <text evidence="1">The sequence shown here is derived from an EMBL/GenBank/DDBJ whole genome shotgun (WGS) entry which is preliminary data.</text>
</comment>
<name>A0ABQ9IPN9_9NEOP</name>
<sequence>MGKKKFNNPLFLTIRIHWGGTFANNFLECIVNRSGTQRERRLAVVSTASSEGMVIHYCDTLVRDVCFLSNAHLPRSETLRFSMRHKCTVAAYCIDEGNKSDARADDDVECSPNSCRNEHAHSTGLGYTREHYFKLEPEEYTTRTQVDLKQGFRKCSFYREQPEISQCMIETSPRVHHFRPRPCFAKHGAAHYFYERARVDANVMGAARPPFSTFPVIGHFVKTLEFPPMNGNENGCVMPKTHSLRESFVDKQEIVLMQNVITLSAHECGTLSIRRNFLDRLSFVRTRRMNILEVEAMSEMENALFCNLSLLDCKRGFQKCSFYRGPPITIDGLQQKVRVASPESWSQRAALRSSLMTSACERSACRLPRRSGVCKQRLPVCSPRPLFLSCGPLAGVDAMGLPRARGLGARGEIRAALTRTSNASWLLRFRRDAVLR</sequence>
<gene>
    <name evidence="1" type="ORF">PR048_003671</name>
</gene>
<reference evidence="1 2" key="1">
    <citation type="submission" date="2023-02" db="EMBL/GenBank/DDBJ databases">
        <title>LHISI_Scaffold_Assembly.</title>
        <authorList>
            <person name="Stuart O.P."/>
            <person name="Cleave R."/>
            <person name="Magrath M.J.L."/>
            <person name="Mikheyev A.S."/>
        </authorList>
    </citation>
    <scope>NUCLEOTIDE SEQUENCE [LARGE SCALE GENOMIC DNA]</scope>
    <source>
        <strain evidence="1">Daus_M_001</strain>
        <tissue evidence="1">Leg muscle</tissue>
    </source>
</reference>
<evidence type="ECO:0000313" key="1">
    <source>
        <dbReference type="EMBL" id="KAJ8898311.1"/>
    </source>
</evidence>
<keyword evidence="2" id="KW-1185">Reference proteome</keyword>
<evidence type="ECO:0000313" key="2">
    <source>
        <dbReference type="Proteomes" id="UP001159363"/>
    </source>
</evidence>
<dbReference type="EMBL" id="JARBHB010000001">
    <property type="protein sequence ID" value="KAJ8898311.1"/>
    <property type="molecule type" value="Genomic_DNA"/>
</dbReference>
<proteinExistence type="predicted"/>
<dbReference type="Proteomes" id="UP001159363">
    <property type="component" value="Chromosome 1"/>
</dbReference>
<protein>
    <submittedName>
        <fullName evidence="1">Uncharacterized protein</fullName>
    </submittedName>
</protein>